<dbReference type="GO" id="GO:0003677">
    <property type="term" value="F:DNA binding"/>
    <property type="evidence" value="ECO:0007669"/>
    <property type="project" value="UniProtKB-KW"/>
</dbReference>
<dbReference type="SUPFAM" id="SSF52540">
    <property type="entry name" value="P-loop containing nucleoside triphosphate hydrolases"/>
    <property type="match status" value="1"/>
</dbReference>
<dbReference type="Gene3D" id="3.30.980.40">
    <property type="match status" value="1"/>
</dbReference>
<feature type="domain" description="FtsK" evidence="8">
    <location>
        <begin position="436"/>
        <end position="655"/>
    </location>
</feature>
<dbReference type="PANTHER" id="PTHR22683:SF41">
    <property type="entry name" value="DNA TRANSLOCASE FTSK"/>
    <property type="match status" value="1"/>
</dbReference>
<feature type="compositionally biased region" description="Low complexity" evidence="7">
    <location>
        <begin position="246"/>
        <end position="257"/>
    </location>
</feature>
<feature type="compositionally biased region" description="Low complexity" evidence="7">
    <location>
        <begin position="301"/>
        <end position="314"/>
    </location>
</feature>
<feature type="region of interest" description="Disordered" evidence="7">
    <location>
        <begin position="718"/>
        <end position="740"/>
    </location>
</feature>
<dbReference type="InterPro" id="IPR027417">
    <property type="entry name" value="P-loop_NTPase"/>
</dbReference>
<evidence type="ECO:0000256" key="4">
    <source>
        <dbReference type="ARBA" id="ARBA00023125"/>
    </source>
</evidence>
<comment type="similarity">
    <text evidence="1">Belongs to the FtsK/SpoIIIE/SftA family.</text>
</comment>
<dbReference type="CDD" id="cd01127">
    <property type="entry name" value="TrwB_TraG_TraD_VirD4"/>
    <property type="match status" value="1"/>
</dbReference>
<feature type="region of interest" description="Disordered" evidence="7">
    <location>
        <begin position="211"/>
        <end position="324"/>
    </location>
</feature>
<dbReference type="SUPFAM" id="SSF46785">
    <property type="entry name" value="Winged helix' DNA-binding domain"/>
    <property type="match status" value="1"/>
</dbReference>
<dbReference type="PROSITE" id="PS50901">
    <property type="entry name" value="FTSK"/>
    <property type="match status" value="1"/>
</dbReference>
<dbReference type="InterPro" id="IPR002543">
    <property type="entry name" value="FtsK_dom"/>
</dbReference>
<dbReference type="Gene3D" id="3.40.50.300">
    <property type="entry name" value="P-loop containing nucleotide triphosphate hydrolases"/>
    <property type="match status" value="1"/>
</dbReference>
<dbReference type="eggNOG" id="COG1674">
    <property type="taxonomic scope" value="Bacteria"/>
</dbReference>
<dbReference type="GO" id="GO:0051301">
    <property type="term" value="P:cell division"/>
    <property type="evidence" value="ECO:0007669"/>
    <property type="project" value="UniProtKB-KW"/>
</dbReference>
<evidence type="ECO:0000256" key="6">
    <source>
        <dbReference type="PROSITE-ProRule" id="PRU00289"/>
    </source>
</evidence>
<evidence type="ECO:0000256" key="5">
    <source>
        <dbReference type="ARBA" id="ARBA00025923"/>
    </source>
</evidence>
<keyword evidence="2 6" id="KW-0547">Nucleotide-binding</keyword>
<feature type="compositionally biased region" description="Acidic residues" evidence="7">
    <location>
        <begin position="287"/>
        <end position="296"/>
    </location>
</feature>
<evidence type="ECO:0000256" key="7">
    <source>
        <dbReference type="SAM" id="MobiDB-lite"/>
    </source>
</evidence>
<dbReference type="SMART" id="SM00843">
    <property type="entry name" value="Ftsk_gamma"/>
    <property type="match status" value="1"/>
</dbReference>
<feature type="binding site" evidence="6">
    <location>
        <begin position="453"/>
        <end position="460"/>
    </location>
    <ligand>
        <name>ATP</name>
        <dbReference type="ChEBI" id="CHEBI:30616"/>
    </ligand>
</feature>
<evidence type="ECO:0000256" key="2">
    <source>
        <dbReference type="ARBA" id="ARBA00022741"/>
    </source>
</evidence>
<protein>
    <submittedName>
        <fullName evidence="9">Cell divisionFtsK/SpoIIIE</fullName>
    </submittedName>
</protein>
<keyword evidence="3 6" id="KW-0067">ATP-binding</keyword>
<keyword evidence="10" id="KW-1185">Reference proteome</keyword>
<evidence type="ECO:0000313" key="10">
    <source>
        <dbReference type="Proteomes" id="UP000033220"/>
    </source>
</evidence>
<gene>
    <name evidence="9" type="ORF">RSPPHO_01203</name>
</gene>
<dbReference type="Pfam" id="PF01580">
    <property type="entry name" value="FtsK_SpoIIIE"/>
    <property type="match status" value="1"/>
</dbReference>
<evidence type="ECO:0000256" key="3">
    <source>
        <dbReference type="ARBA" id="ARBA00022840"/>
    </source>
</evidence>
<dbReference type="HOGENOM" id="CLU_001981_9_10_5"/>
<dbReference type="InterPro" id="IPR018541">
    <property type="entry name" value="Ftsk_gamma"/>
</dbReference>
<feature type="region of interest" description="Disordered" evidence="7">
    <location>
        <begin position="1"/>
        <end position="21"/>
    </location>
</feature>
<dbReference type="GO" id="GO:0005524">
    <property type="term" value="F:ATP binding"/>
    <property type="evidence" value="ECO:0007669"/>
    <property type="project" value="UniProtKB-UniRule"/>
</dbReference>
<dbReference type="AlphaFoldDB" id="H6SSF0"/>
<dbReference type="EMBL" id="HE663493">
    <property type="protein sequence ID" value="CCG07829.1"/>
    <property type="molecule type" value="Genomic_DNA"/>
</dbReference>
<dbReference type="STRING" id="1150469.RSPPHO_01203"/>
<comment type="subunit">
    <text evidence="5">Homohexamer. Forms a ring that surrounds DNA.</text>
</comment>
<dbReference type="Proteomes" id="UP000033220">
    <property type="component" value="Chromosome DSM 122"/>
</dbReference>
<organism evidence="9 10">
    <name type="scientific">Pararhodospirillum photometricum DSM 122</name>
    <dbReference type="NCBI Taxonomy" id="1150469"/>
    <lineage>
        <taxon>Bacteria</taxon>
        <taxon>Pseudomonadati</taxon>
        <taxon>Pseudomonadota</taxon>
        <taxon>Alphaproteobacteria</taxon>
        <taxon>Rhodospirillales</taxon>
        <taxon>Rhodospirillaceae</taxon>
        <taxon>Pararhodospirillum</taxon>
    </lineage>
</organism>
<proteinExistence type="inferred from homology"/>
<dbReference type="InterPro" id="IPR041027">
    <property type="entry name" value="FtsK_alpha"/>
</dbReference>
<dbReference type="KEGG" id="rpm:RSPPHO_01203"/>
<dbReference type="PANTHER" id="PTHR22683">
    <property type="entry name" value="SPORULATION PROTEIN RELATED"/>
    <property type="match status" value="1"/>
</dbReference>
<name>H6SSF0_PARPM</name>
<evidence type="ECO:0000259" key="8">
    <source>
        <dbReference type="PROSITE" id="PS50901"/>
    </source>
</evidence>
<sequence length="817" mass="88277">MMTTRSVPNGPAPASSTPARGTGAEEFNLWCALNDRPFALRLSEWPEDGPPEWFIEADRGRPQAAVIWGTGTGDEEAATAIAYAFVAGIEWAEAERAALERDPDAGGEGDDDDTGHWIDTHEFDHLPQPVRVGAPPLATKIGGGPVSGQTTAPALDGDLTIPEKEDDSDEDGQGGGREHLIASFLAGRDAPPLEEVPQADPEAASRDLLDEALDEGGPDDGVLTPLDDDSDGALEEGHDNRPELTPLADAAPSSADSGEPDGDRASPPTEPVWDQGTGAPGAGDAVVVDEEADAQEESLGTLPPTTLLFLPDQQPQEESDENELAERAAKLETVLRNFRVRGEIMEVRPGPCVTLFELEPVPGTKSSTIINLADDIARSMSAVTCRIALVPGRSVIGIELPNESRETVYLREILDSEAWTQSRARLPMALGKDIGGEPVVVDLARMPHLLIAGTTGSGKSVGINGMILSMLYHLQPDQCRLIMIDPKMLELSVYDDIPHLLTPVVTDPNKAVSALKWVVREMENRYRAMALLGVRNLDGYNARVIDINARGEQVTSRVQVGYDKERREPIFEDRIVRLEPLPCIVVVVDEMADLMLVAGKEIETLIQRLAQMARAAGIHLIMATQRPSVDVITGTIKANFPTRISFQVTSKIDSRTILGESGAEQLLGQGDMLFMRAGGRISRVHGAFVSDKEVEAVVAHLRHLGSPDYVYSVTEDEDDDYIPSTQGGSGGGGLEDSFSDDGEEGDLYSQALAVILREDKVSVSFVQRHLQIGYNRAARLVERMENEGVVSPPNHVGKREILVSARQFFANRDRDNG</sequence>
<dbReference type="InterPro" id="IPR036388">
    <property type="entry name" value="WH-like_DNA-bd_sf"/>
</dbReference>
<dbReference type="PATRIC" id="fig|1150469.3.peg.1362"/>
<dbReference type="InterPro" id="IPR036390">
    <property type="entry name" value="WH_DNA-bd_sf"/>
</dbReference>
<feature type="region of interest" description="Disordered" evidence="7">
    <location>
        <begin position="99"/>
        <end position="177"/>
    </location>
</feature>
<evidence type="ECO:0000313" key="9">
    <source>
        <dbReference type="EMBL" id="CCG07829.1"/>
    </source>
</evidence>
<evidence type="ECO:0000256" key="1">
    <source>
        <dbReference type="ARBA" id="ARBA00006474"/>
    </source>
</evidence>
<dbReference type="Pfam" id="PF09397">
    <property type="entry name" value="FtsK_gamma"/>
    <property type="match status" value="1"/>
</dbReference>
<keyword evidence="9" id="KW-0132">Cell division</keyword>
<keyword evidence="9" id="KW-0131">Cell cycle</keyword>
<keyword evidence="4" id="KW-0238">DNA-binding</keyword>
<dbReference type="Pfam" id="PF17854">
    <property type="entry name" value="FtsK_alpha"/>
    <property type="match status" value="1"/>
</dbReference>
<dbReference type="InterPro" id="IPR050206">
    <property type="entry name" value="FtsK/SpoIIIE/SftA"/>
</dbReference>
<dbReference type="Gene3D" id="1.10.10.10">
    <property type="entry name" value="Winged helix-like DNA-binding domain superfamily/Winged helix DNA-binding domain"/>
    <property type="match status" value="1"/>
</dbReference>
<feature type="compositionally biased region" description="Basic and acidic residues" evidence="7">
    <location>
        <begin position="114"/>
        <end position="125"/>
    </location>
</feature>
<reference evidence="9 10" key="1">
    <citation type="submission" date="2012-02" db="EMBL/GenBank/DDBJ databases">
        <title>Shotgun genome sequence of Phaeospirillum photometricum DSM 122.</title>
        <authorList>
            <person name="Duquesne K."/>
            <person name="Sturgis J."/>
        </authorList>
    </citation>
    <scope>NUCLEOTIDE SEQUENCE [LARGE SCALE GENOMIC DNA]</scope>
    <source>
        <strain evidence="10">DSM122</strain>
    </source>
</reference>
<accession>H6SSF0</accession>